<dbReference type="CDD" id="cd00130">
    <property type="entry name" value="PAS"/>
    <property type="match status" value="1"/>
</dbReference>
<dbReference type="SUPFAM" id="SSF55785">
    <property type="entry name" value="PYP-like sensor domain (PAS domain)"/>
    <property type="match status" value="3"/>
</dbReference>
<evidence type="ECO:0000256" key="7">
    <source>
        <dbReference type="SAM" id="Coils"/>
    </source>
</evidence>
<dbReference type="RefSeq" id="WP_416206721.1">
    <property type="nucleotide sequence ID" value="NZ_JBBKTX010000019.1"/>
</dbReference>
<feature type="domain" description="Response regulatory" evidence="9">
    <location>
        <begin position="751"/>
        <end position="865"/>
    </location>
</feature>
<feature type="domain" description="PAC" evidence="11">
    <location>
        <begin position="403"/>
        <end position="457"/>
    </location>
</feature>
<dbReference type="NCBIfam" id="TIGR00229">
    <property type="entry name" value="sensory_box"/>
    <property type="match status" value="1"/>
</dbReference>
<gene>
    <name evidence="12" type="ORF">WG929_14950</name>
</gene>
<evidence type="ECO:0000256" key="2">
    <source>
        <dbReference type="ARBA" id="ARBA00012438"/>
    </source>
</evidence>
<dbReference type="PANTHER" id="PTHR43047">
    <property type="entry name" value="TWO-COMPONENT HISTIDINE PROTEIN KINASE"/>
    <property type="match status" value="1"/>
</dbReference>
<keyword evidence="5 12" id="KW-0418">Kinase</keyword>
<dbReference type="InterPro" id="IPR013656">
    <property type="entry name" value="PAS_4"/>
</dbReference>
<dbReference type="InterPro" id="IPR000700">
    <property type="entry name" value="PAS-assoc_C"/>
</dbReference>
<organism evidence="12 13">
    <name type="scientific">Oceanobacter antarcticus</name>
    <dbReference type="NCBI Taxonomy" id="3133425"/>
    <lineage>
        <taxon>Bacteria</taxon>
        <taxon>Pseudomonadati</taxon>
        <taxon>Pseudomonadota</taxon>
        <taxon>Gammaproteobacteria</taxon>
        <taxon>Oceanospirillales</taxon>
        <taxon>Oceanospirillaceae</taxon>
        <taxon>Oceanobacter</taxon>
    </lineage>
</organism>
<keyword evidence="4" id="KW-0808">Transferase</keyword>
<keyword evidence="13" id="KW-1185">Reference proteome</keyword>
<evidence type="ECO:0000256" key="3">
    <source>
        <dbReference type="ARBA" id="ARBA00022553"/>
    </source>
</evidence>
<protein>
    <recommendedName>
        <fullName evidence="2">histidine kinase</fullName>
        <ecNumber evidence="2">2.7.13.3</ecNumber>
    </recommendedName>
</protein>
<dbReference type="PROSITE" id="PS50110">
    <property type="entry name" value="RESPONSE_REGULATORY"/>
    <property type="match status" value="1"/>
</dbReference>
<dbReference type="InterPro" id="IPR000014">
    <property type="entry name" value="PAS"/>
</dbReference>
<dbReference type="InterPro" id="IPR005467">
    <property type="entry name" value="His_kinase_dom"/>
</dbReference>
<dbReference type="GO" id="GO:0016301">
    <property type="term" value="F:kinase activity"/>
    <property type="evidence" value="ECO:0007669"/>
    <property type="project" value="UniProtKB-KW"/>
</dbReference>
<evidence type="ECO:0000259" key="8">
    <source>
        <dbReference type="PROSITE" id="PS50109"/>
    </source>
</evidence>
<feature type="coiled-coil region" evidence="7">
    <location>
        <begin position="5"/>
        <end position="74"/>
    </location>
</feature>
<dbReference type="Proteomes" id="UP001620597">
    <property type="component" value="Unassembled WGS sequence"/>
</dbReference>
<dbReference type="PRINTS" id="PR00344">
    <property type="entry name" value="BCTRLSENSOR"/>
</dbReference>
<feature type="domain" description="PAS" evidence="10">
    <location>
        <begin position="333"/>
        <end position="403"/>
    </location>
</feature>
<feature type="coiled-coil region" evidence="7">
    <location>
        <begin position="445"/>
        <end position="507"/>
    </location>
</feature>
<dbReference type="Pfam" id="PF08448">
    <property type="entry name" value="PAS_4"/>
    <property type="match status" value="1"/>
</dbReference>
<feature type="domain" description="PAS" evidence="10">
    <location>
        <begin position="216"/>
        <end position="298"/>
    </location>
</feature>
<comment type="catalytic activity">
    <reaction evidence="1">
        <text>ATP + protein L-histidine = ADP + protein N-phospho-L-histidine.</text>
        <dbReference type="EC" id="2.7.13.3"/>
    </reaction>
</comment>
<dbReference type="InterPro" id="IPR004358">
    <property type="entry name" value="Sig_transdc_His_kin-like_C"/>
</dbReference>
<dbReference type="Gene3D" id="3.30.565.10">
    <property type="entry name" value="Histidine kinase-like ATPase, C-terminal domain"/>
    <property type="match status" value="1"/>
</dbReference>
<proteinExistence type="predicted"/>
<dbReference type="Gene3D" id="3.40.50.2300">
    <property type="match status" value="1"/>
</dbReference>
<dbReference type="EC" id="2.7.13.3" evidence="2"/>
<dbReference type="InterPro" id="IPR011006">
    <property type="entry name" value="CheY-like_superfamily"/>
</dbReference>
<dbReference type="PROSITE" id="PS50112">
    <property type="entry name" value="PAS"/>
    <property type="match status" value="2"/>
</dbReference>
<dbReference type="InterPro" id="IPR036097">
    <property type="entry name" value="HisK_dim/P_sf"/>
</dbReference>
<dbReference type="InterPro" id="IPR003661">
    <property type="entry name" value="HisK_dim/P_dom"/>
</dbReference>
<dbReference type="SUPFAM" id="SSF55874">
    <property type="entry name" value="ATPase domain of HSP90 chaperone/DNA topoisomerase II/histidine kinase"/>
    <property type="match status" value="1"/>
</dbReference>
<dbReference type="Pfam" id="PF00072">
    <property type="entry name" value="Response_reg"/>
    <property type="match status" value="1"/>
</dbReference>
<feature type="modified residue" description="4-aspartylphosphate" evidence="6">
    <location>
        <position position="799"/>
    </location>
</feature>
<dbReference type="EMBL" id="JBBKTX010000019">
    <property type="protein sequence ID" value="MFK4753711.1"/>
    <property type="molecule type" value="Genomic_DNA"/>
</dbReference>
<dbReference type="SMART" id="SM00091">
    <property type="entry name" value="PAS"/>
    <property type="match status" value="3"/>
</dbReference>
<evidence type="ECO:0000256" key="6">
    <source>
        <dbReference type="PROSITE-ProRule" id="PRU00169"/>
    </source>
</evidence>
<dbReference type="SUPFAM" id="SSF52172">
    <property type="entry name" value="CheY-like"/>
    <property type="match status" value="1"/>
</dbReference>
<dbReference type="CDD" id="cd00082">
    <property type="entry name" value="HisKA"/>
    <property type="match status" value="1"/>
</dbReference>
<evidence type="ECO:0000313" key="12">
    <source>
        <dbReference type="EMBL" id="MFK4753711.1"/>
    </source>
</evidence>
<comment type="caution">
    <text evidence="12">The sequence shown here is derived from an EMBL/GenBank/DDBJ whole genome shotgun (WGS) entry which is preliminary data.</text>
</comment>
<name>A0ABW8NLH4_9GAMM</name>
<feature type="domain" description="Histidine kinase" evidence="8">
    <location>
        <begin position="514"/>
        <end position="727"/>
    </location>
</feature>
<dbReference type="Gene3D" id="1.10.287.130">
    <property type="match status" value="1"/>
</dbReference>
<dbReference type="SMART" id="SM00388">
    <property type="entry name" value="HisKA"/>
    <property type="match status" value="1"/>
</dbReference>
<reference evidence="12 13" key="1">
    <citation type="submission" date="2024-03" db="EMBL/GenBank/DDBJ databases">
        <title>High-quality draft genome sequence of Oceanobacter sp. wDCs-4.</title>
        <authorList>
            <person name="Dong C."/>
        </authorList>
    </citation>
    <scope>NUCLEOTIDE SEQUENCE [LARGE SCALE GENOMIC DNA]</scope>
    <source>
        <strain evidence="13">wDCs-4</strain>
    </source>
</reference>
<dbReference type="NCBIfam" id="NF041832">
    <property type="entry name" value="near_NosP_CTERM"/>
    <property type="match status" value="1"/>
</dbReference>
<sequence length="871" mass="98131">MSAEVDDLKRRLAEFEDKNRRLEKINRALMHRVEAGPENSDGAYDNFKHSVYLAEQVRERTEALNEAMHSLKSTNVELVRASAAATNAHDLLRQAIESISDAFVLYDADRKLVLANSRFSQFWQSSGIEISPGMDQQQIHKLSQHHRLIDRYYGEAVSTGHGALPGDGKVFHMRSGTWVHVSERPTRDGGLVVLYKDISALIENERALRERALATKSRTLQNTLDNLSQGVVLVNQAQNLETWNHRFTELTGLSKTALVSGFSFSRLMQLTEVDDLNPLSRDDQGRPCLQLEQVLSDGRVLEIRTHPMPDGEFVNTYTDITERSRAVKALAESEQRVRVITDTVPALIGYVDKNLTMVFSNRAYETWYGYEREVILGRHMEDIIQPEQMVRLRPYIERALSGRSVNFEITDPAPDGEIRHVVKNYVPEKDANGEVQGFYVLIQDITEIRRTSEALTQAYQHLEQRVEDRTKELTELNGQLRQEIEERVQMEQRLRDAKQEAEKANHSKTKFLAAASHDLLQPMNAARLFCASLMEHNLDERTRQLVFSLNYSLEDVESLLAALVDISKLDAGVVKPDITAFRAGDLLGNLANEYRTLAADSGLAFEYIATSAVILTDSQLLARILRNFLTNSVRYTRQGKITLGCRRRTEGLEIQVWDSGDGIAEDKLEEIFLEFNRGSQKDTARDKGLGLGLAIVDKMSGILGHPIRVQSTLGSGSCFSVLVPYGRRQLARKATTPGLALLGNQQFLGRRALVLDNEASICHAMDVLLSGWGFDVVAVRSYEELQQELDADIDLIIADYHLDNGVTGLDVVARLRSERGLDAPVLMITANYTNVLKQEVRELGYRLMNKPVRPAKLKAMIHHMIHHAIVA</sequence>
<dbReference type="InterPro" id="IPR035965">
    <property type="entry name" value="PAS-like_dom_sf"/>
</dbReference>
<evidence type="ECO:0000259" key="11">
    <source>
        <dbReference type="PROSITE" id="PS50113"/>
    </source>
</evidence>
<dbReference type="SUPFAM" id="SSF47384">
    <property type="entry name" value="Homodimeric domain of signal transducing histidine kinase"/>
    <property type="match status" value="1"/>
</dbReference>
<dbReference type="InterPro" id="IPR036890">
    <property type="entry name" value="HATPase_C_sf"/>
</dbReference>
<evidence type="ECO:0000313" key="13">
    <source>
        <dbReference type="Proteomes" id="UP001620597"/>
    </source>
</evidence>
<dbReference type="InterPro" id="IPR001789">
    <property type="entry name" value="Sig_transdc_resp-reg_receiver"/>
</dbReference>
<keyword evidence="3 6" id="KW-0597">Phosphoprotein</keyword>
<keyword evidence="7" id="KW-0175">Coiled coil</keyword>
<dbReference type="Gene3D" id="3.30.450.20">
    <property type="entry name" value="PAS domain"/>
    <property type="match status" value="3"/>
</dbReference>
<dbReference type="Pfam" id="PF00512">
    <property type="entry name" value="HisKA"/>
    <property type="match status" value="1"/>
</dbReference>
<dbReference type="PANTHER" id="PTHR43047:SF9">
    <property type="entry name" value="HISTIDINE KINASE"/>
    <property type="match status" value="1"/>
</dbReference>
<evidence type="ECO:0000256" key="5">
    <source>
        <dbReference type="ARBA" id="ARBA00022777"/>
    </source>
</evidence>
<dbReference type="PROSITE" id="PS50113">
    <property type="entry name" value="PAC"/>
    <property type="match status" value="1"/>
</dbReference>
<dbReference type="CDD" id="cd00156">
    <property type="entry name" value="REC"/>
    <property type="match status" value="1"/>
</dbReference>
<dbReference type="Pfam" id="PF02518">
    <property type="entry name" value="HATPase_c"/>
    <property type="match status" value="1"/>
</dbReference>
<dbReference type="SMART" id="SM00387">
    <property type="entry name" value="HATPase_c"/>
    <property type="match status" value="1"/>
</dbReference>
<evidence type="ECO:0000259" key="9">
    <source>
        <dbReference type="PROSITE" id="PS50110"/>
    </source>
</evidence>
<dbReference type="SMART" id="SM00448">
    <property type="entry name" value="REC"/>
    <property type="match status" value="1"/>
</dbReference>
<accession>A0ABW8NLH4</accession>
<dbReference type="PROSITE" id="PS50109">
    <property type="entry name" value="HIS_KIN"/>
    <property type="match status" value="1"/>
</dbReference>
<dbReference type="Pfam" id="PF12860">
    <property type="entry name" value="PAS_7"/>
    <property type="match status" value="2"/>
</dbReference>
<evidence type="ECO:0000259" key="10">
    <source>
        <dbReference type="PROSITE" id="PS50112"/>
    </source>
</evidence>
<dbReference type="InterPro" id="IPR003594">
    <property type="entry name" value="HATPase_dom"/>
</dbReference>
<evidence type="ECO:0000256" key="4">
    <source>
        <dbReference type="ARBA" id="ARBA00022679"/>
    </source>
</evidence>
<evidence type="ECO:0000256" key="1">
    <source>
        <dbReference type="ARBA" id="ARBA00000085"/>
    </source>
</evidence>